<evidence type="ECO:0000313" key="4">
    <source>
        <dbReference type="Proteomes" id="UP001185092"/>
    </source>
</evidence>
<keyword evidence="2" id="KW-0472">Membrane</keyword>
<evidence type="ECO:0000256" key="2">
    <source>
        <dbReference type="RuleBase" id="RU362097"/>
    </source>
</evidence>
<sequence length="463" mass="51572">MRLNSFIYVLLLIWLFSSCLVTKKYKQPELDLNETYRGMSLAEETSLAEMSWESFFDDEALKALIHEALNGNFNLLMAYQQILAAEASFKQGRAEYFPSINPNISIEETRMSNLSAFGQLGMGQFTQYSLNGSFAWEPDLWGRITANKNAVKASMEQAQEDLKAIQTALIANLATTYFQLLKADAQIELIKMTVANRKESLMVMEELKTSGRVTEAGVMQTKAQLHATEALLVDYGKMQQLLENTINVLLGREFQSIPRSQLQKIKMEHPIHTGVPALLLANRPDVRSAEFSLKGAFELTNVARANLYPNISINAGAGLQSLSSSTWLSTDAFLWNAAGNITQPLFNRRRNRTALEIAKAQQEQALLNFRKSLVEASTQVSDALINYEATLTKSAVKKEELGALHLAVSYSEDLLASGFGTYLEVLVARDSELAVEINVLDIEAERLSALVDLYRALGGGWRF</sequence>
<keyword evidence="2" id="KW-0564">Palmitate</keyword>
<gene>
    <name evidence="3" type="ORF">HNQ88_004246</name>
</gene>
<dbReference type="GO" id="GO:0015562">
    <property type="term" value="F:efflux transmembrane transporter activity"/>
    <property type="evidence" value="ECO:0007669"/>
    <property type="project" value="InterPro"/>
</dbReference>
<comment type="subcellular location">
    <subcellularLocation>
        <location evidence="2">Cell membrane</location>
        <topology evidence="2">Lipid-anchor</topology>
    </subcellularLocation>
</comment>
<keyword evidence="2" id="KW-0812">Transmembrane</keyword>
<dbReference type="InterPro" id="IPR003423">
    <property type="entry name" value="OMP_efflux"/>
</dbReference>
<comment type="similarity">
    <text evidence="1 2">Belongs to the outer membrane factor (OMF) (TC 1.B.17) family.</text>
</comment>
<dbReference type="EMBL" id="JAVDQD010000006">
    <property type="protein sequence ID" value="MDR6241170.1"/>
    <property type="molecule type" value="Genomic_DNA"/>
</dbReference>
<dbReference type="PANTHER" id="PTHR30203:SF33">
    <property type="entry name" value="BLR4455 PROTEIN"/>
    <property type="match status" value="1"/>
</dbReference>
<dbReference type="AlphaFoldDB" id="A0AAE3XSH1"/>
<protein>
    <submittedName>
        <fullName evidence="3">NodT family efflux transporter outer membrane factor (OMF) lipoprotein</fullName>
    </submittedName>
</protein>
<dbReference type="InterPro" id="IPR010131">
    <property type="entry name" value="MdtP/NodT-like"/>
</dbReference>
<dbReference type="GO" id="GO:0005886">
    <property type="term" value="C:plasma membrane"/>
    <property type="evidence" value="ECO:0007669"/>
    <property type="project" value="UniProtKB-SubCell"/>
</dbReference>
<accession>A0AAE3XSH1</accession>
<dbReference type="PROSITE" id="PS51257">
    <property type="entry name" value="PROKAR_LIPOPROTEIN"/>
    <property type="match status" value="1"/>
</dbReference>
<keyword evidence="2 3" id="KW-0449">Lipoprotein</keyword>
<dbReference type="Gene3D" id="2.20.200.10">
    <property type="entry name" value="Outer membrane efflux proteins (OEP)"/>
    <property type="match status" value="1"/>
</dbReference>
<dbReference type="Pfam" id="PF02321">
    <property type="entry name" value="OEP"/>
    <property type="match status" value="2"/>
</dbReference>
<dbReference type="SUPFAM" id="SSF56954">
    <property type="entry name" value="Outer membrane efflux proteins (OEP)"/>
    <property type="match status" value="1"/>
</dbReference>
<keyword evidence="4" id="KW-1185">Reference proteome</keyword>
<keyword evidence="2" id="KW-1134">Transmembrane beta strand</keyword>
<comment type="caution">
    <text evidence="3">The sequence shown here is derived from an EMBL/GenBank/DDBJ whole genome shotgun (WGS) entry which is preliminary data.</text>
</comment>
<dbReference type="RefSeq" id="WP_309941741.1">
    <property type="nucleotide sequence ID" value="NZ_AP025305.1"/>
</dbReference>
<proteinExistence type="inferred from homology"/>
<evidence type="ECO:0000313" key="3">
    <source>
        <dbReference type="EMBL" id="MDR6241170.1"/>
    </source>
</evidence>
<reference evidence="3" key="1">
    <citation type="submission" date="2023-07" db="EMBL/GenBank/DDBJ databases">
        <title>Genomic Encyclopedia of Type Strains, Phase IV (KMG-IV): sequencing the most valuable type-strain genomes for metagenomic binning, comparative biology and taxonomic classification.</title>
        <authorList>
            <person name="Goeker M."/>
        </authorList>
    </citation>
    <scope>NUCLEOTIDE SEQUENCE</scope>
    <source>
        <strain evidence="3">DSM 26174</strain>
    </source>
</reference>
<dbReference type="PANTHER" id="PTHR30203">
    <property type="entry name" value="OUTER MEMBRANE CATION EFFLUX PROTEIN"/>
    <property type="match status" value="1"/>
</dbReference>
<dbReference type="NCBIfam" id="TIGR01845">
    <property type="entry name" value="outer_NodT"/>
    <property type="match status" value="1"/>
</dbReference>
<name>A0AAE3XSH1_9BACT</name>
<dbReference type="Proteomes" id="UP001185092">
    <property type="component" value="Unassembled WGS sequence"/>
</dbReference>
<evidence type="ECO:0000256" key="1">
    <source>
        <dbReference type="ARBA" id="ARBA00007613"/>
    </source>
</evidence>
<organism evidence="3 4">
    <name type="scientific">Aureibacter tunicatorum</name>
    <dbReference type="NCBI Taxonomy" id="866807"/>
    <lineage>
        <taxon>Bacteria</taxon>
        <taxon>Pseudomonadati</taxon>
        <taxon>Bacteroidota</taxon>
        <taxon>Cytophagia</taxon>
        <taxon>Cytophagales</taxon>
        <taxon>Persicobacteraceae</taxon>
        <taxon>Aureibacter</taxon>
    </lineage>
</organism>
<dbReference type="Gene3D" id="1.20.1600.10">
    <property type="entry name" value="Outer membrane efflux proteins (OEP)"/>
    <property type="match status" value="1"/>
</dbReference>